<evidence type="ECO:0000256" key="4">
    <source>
        <dbReference type="SAM" id="MobiDB-lite"/>
    </source>
</evidence>
<dbReference type="InterPro" id="IPR043129">
    <property type="entry name" value="ATPase_NBD"/>
</dbReference>
<dbReference type="GO" id="GO:0140662">
    <property type="term" value="F:ATP-dependent protein folding chaperone"/>
    <property type="evidence" value="ECO:0007669"/>
    <property type="project" value="InterPro"/>
</dbReference>
<evidence type="ECO:0000256" key="3">
    <source>
        <dbReference type="SAM" id="Coils"/>
    </source>
</evidence>
<evidence type="ECO:0000313" key="5">
    <source>
        <dbReference type="EMBL" id="KAJ0410235.1"/>
    </source>
</evidence>
<dbReference type="SUPFAM" id="SSF100934">
    <property type="entry name" value="Heat shock protein 70kD (HSP70), C-terminal subdomain"/>
    <property type="match status" value="2"/>
</dbReference>
<dbReference type="EMBL" id="JAKCXM010000001">
    <property type="protein sequence ID" value="KAJ0410235.1"/>
    <property type="molecule type" value="Genomic_DNA"/>
</dbReference>
<keyword evidence="3" id="KW-0175">Coiled coil</keyword>
<dbReference type="PANTHER" id="PTHR45639:SF4">
    <property type="entry name" value="HSC70CB, ISOFORM G"/>
    <property type="match status" value="1"/>
</dbReference>
<dbReference type="InterPro" id="IPR029047">
    <property type="entry name" value="HSP70_peptide-bd_sf"/>
</dbReference>
<name>A0AAD5MCJ9_PYTIN</name>
<dbReference type="FunFam" id="3.90.640.10:FF:000004">
    <property type="entry name" value="Heat shock 70 kDa protein 4"/>
    <property type="match status" value="1"/>
</dbReference>
<feature type="region of interest" description="Disordered" evidence="4">
    <location>
        <begin position="898"/>
        <end position="931"/>
    </location>
</feature>
<dbReference type="Pfam" id="PF00012">
    <property type="entry name" value="HSP70"/>
    <property type="match status" value="1"/>
</dbReference>
<dbReference type="GO" id="GO:0005524">
    <property type="term" value="F:ATP binding"/>
    <property type="evidence" value="ECO:0007669"/>
    <property type="project" value="UniProtKB-KW"/>
</dbReference>
<keyword evidence="1" id="KW-0547">Nucleotide-binding</keyword>
<dbReference type="Gene3D" id="3.30.30.30">
    <property type="match status" value="1"/>
</dbReference>
<dbReference type="Gene3D" id="2.60.34.10">
    <property type="entry name" value="Substrate Binding Domain Of DNAk, Chain A, domain 1"/>
    <property type="match status" value="1"/>
</dbReference>
<dbReference type="SUPFAM" id="SSF100920">
    <property type="entry name" value="Heat shock protein 70kD (HSP70), peptide-binding domain"/>
    <property type="match status" value="1"/>
</dbReference>
<protein>
    <recommendedName>
        <fullName evidence="7">Heat shock protein 70</fullName>
    </recommendedName>
</protein>
<accession>A0AAD5MCJ9</accession>
<dbReference type="GO" id="GO:0005634">
    <property type="term" value="C:nucleus"/>
    <property type="evidence" value="ECO:0007669"/>
    <property type="project" value="TreeGrafter"/>
</dbReference>
<comment type="caution">
    <text evidence="5">The sequence shown here is derived from an EMBL/GenBank/DDBJ whole genome shotgun (WGS) entry which is preliminary data.</text>
</comment>
<dbReference type="SUPFAM" id="SSF53067">
    <property type="entry name" value="Actin-like ATPase domain"/>
    <property type="match status" value="2"/>
</dbReference>
<evidence type="ECO:0000256" key="1">
    <source>
        <dbReference type="ARBA" id="ARBA00022741"/>
    </source>
</evidence>
<dbReference type="AlphaFoldDB" id="A0AAD5MCJ9"/>
<evidence type="ECO:0000313" key="6">
    <source>
        <dbReference type="Proteomes" id="UP001209570"/>
    </source>
</evidence>
<dbReference type="Gene3D" id="3.30.420.40">
    <property type="match status" value="2"/>
</dbReference>
<dbReference type="InterPro" id="IPR029048">
    <property type="entry name" value="HSP70_C_sf"/>
</dbReference>
<evidence type="ECO:0008006" key="7">
    <source>
        <dbReference type="Google" id="ProtNLM"/>
    </source>
</evidence>
<dbReference type="FunFam" id="3.30.420.40:FF:000171">
    <property type="entry name" value="Heat shock 70 kDa protein 4"/>
    <property type="match status" value="2"/>
</dbReference>
<feature type="compositionally biased region" description="Basic and acidic residues" evidence="4">
    <location>
        <begin position="899"/>
        <end position="927"/>
    </location>
</feature>
<reference evidence="5" key="1">
    <citation type="submission" date="2021-12" db="EMBL/GenBank/DDBJ databases">
        <title>Prjna785345.</title>
        <authorList>
            <person name="Rujirawat T."/>
            <person name="Krajaejun T."/>
        </authorList>
    </citation>
    <scope>NUCLEOTIDE SEQUENCE</scope>
    <source>
        <strain evidence="5">Pi057C3</strain>
    </source>
</reference>
<sequence>MERKAQELCDDTRRQYEILMARQETQFDRQLQVLQRQLKDIAGTSISLVEHKQIVGELARAHERETRELARCHDEELTRRRTQWKQHAEEHVWQIQSDWQQEKDFLLDRITQLEAERGDALQQWKQAEEETLETRKHLETAVQRYTLAEQKLQTAAQHIIGLKTQLNRVDKKNEKRRLEKQQQKDAEAAVRAELDVSRSQNGELLKRVAVLERDGEHARLAVQERSEQVASLQSALRERDSSIADTQRLLAEMTAKEHMLRDFFSAERERAAVERQELQAAVASALRSAEAAREQASKAEQDRVRSSALAEALETRLQSATAAHDRERALLGERLAALEKKYAQSRRHLKDALAANAELRDEERMTHLLMSVIGVDFGNVDCVIGQAKRGGIDIILNENSNRKNPNMVCIQGKQRFIGEAAVSVARMHFRNTATDIKRLIGRKFKHPEVQKEIAQLAYKCVELPNGDVGIVLNYNDEQVTFTCEQIVAMIFNKMMAIAAAANEGVRPAYAVLSCPGFYTDVQRRALLNASKIAGLNCLRLLNEHTAIALAYGIYKSARNLFHESEPQHVMFIDMGHASYTVSVVAFVQGKLQVKSATFDRFLGGRDFDYALAKEVAQEFQGKHKIDPLAEPKSRIKLLSACEKAKKNLSPHGVTATYVNIECLADEKDYSGQITLERFEELVAPLLDRLEDPIQRALKDAGIDKSQLASVEIVGGATRVSSVKRRLADILGLDKDAQNYGLSTTLNADESVARGCALQCAILSPVFKVKEFHIADKVHLPVRVSWEDGAATPMDTTDDNDEDVNMEAAAGGENTLVIFDRKDDYPKTKRITFRRDKSFSIDAVYDETAKAYLPPDYTMALGKYTISGIPACTETPRIRVNVQQDINGIFSVASSQLMQEVKEEETPAEEAKEGEAKEKEAEDKPAEPKKKRFRKVELKVEAQVAGMTTSEISAATEQELQMAHQDRVIEETFNKRNELESFVYDLRNQLTDRLAGFVSESEKASTEDKLTEIEDWLYSDEGFDSTKSVYQAKLDELRKFSSPIEFRLTESTERAVATSELQSVLEEYKRMANSTEEAYAHWSQEDRETLRKAAADAEAWLFDELAKQANLKPTDTPVLTSAAIRSKAVAVRAVALPIVTKPKPAPKVEAPAAPEAKGEEKEDAKEADKMDLD</sequence>
<gene>
    <name evidence="5" type="ORF">P43SY_002567</name>
</gene>
<organism evidence="5 6">
    <name type="scientific">Pythium insidiosum</name>
    <name type="common">Pythiosis disease agent</name>
    <dbReference type="NCBI Taxonomy" id="114742"/>
    <lineage>
        <taxon>Eukaryota</taxon>
        <taxon>Sar</taxon>
        <taxon>Stramenopiles</taxon>
        <taxon>Oomycota</taxon>
        <taxon>Peronosporomycetes</taxon>
        <taxon>Pythiales</taxon>
        <taxon>Pythiaceae</taxon>
        <taxon>Pythium</taxon>
    </lineage>
</organism>
<dbReference type="CDD" id="cd11732">
    <property type="entry name" value="ASKHA_NBD_HSP70_HSP105-110-like"/>
    <property type="match status" value="1"/>
</dbReference>
<dbReference type="Gene3D" id="1.20.1270.10">
    <property type="match status" value="1"/>
</dbReference>
<proteinExistence type="predicted"/>
<feature type="coiled-coil region" evidence="3">
    <location>
        <begin position="275"/>
        <end position="362"/>
    </location>
</feature>
<dbReference type="FunFam" id="3.30.30.30:FF:000002">
    <property type="entry name" value="Heat shock 70 kDa protein 4"/>
    <property type="match status" value="1"/>
</dbReference>
<dbReference type="Proteomes" id="UP001209570">
    <property type="component" value="Unassembled WGS sequence"/>
</dbReference>
<feature type="coiled-coil region" evidence="3">
    <location>
        <begin position="96"/>
        <end position="130"/>
    </location>
</feature>
<evidence type="ECO:0000256" key="2">
    <source>
        <dbReference type="ARBA" id="ARBA00022840"/>
    </source>
</evidence>
<keyword evidence="6" id="KW-1185">Reference proteome</keyword>
<dbReference type="InterPro" id="IPR013126">
    <property type="entry name" value="Hsp_70_fam"/>
</dbReference>
<dbReference type="FunFam" id="1.20.1270.10:FF:000002">
    <property type="entry name" value="Heat shock 70 kDa protein 4"/>
    <property type="match status" value="1"/>
</dbReference>
<keyword evidence="2" id="KW-0067">ATP-binding</keyword>
<dbReference type="GO" id="GO:0005829">
    <property type="term" value="C:cytosol"/>
    <property type="evidence" value="ECO:0007669"/>
    <property type="project" value="TreeGrafter"/>
</dbReference>
<feature type="compositionally biased region" description="Basic and acidic residues" evidence="4">
    <location>
        <begin position="1155"/>
        <end position="1172"/>
    </location>
</feature>
<feature type="region of interest" description="Disordered" evidence="4">
    <location>
        <begin position="1139"/>
        <end position="1172"/>
    </location>
</feature>
<dbReference type="PANTHER" id="PTHR45639">
    <property type="entry name" value="HSC70CB, ISOFORM G-RELATED"/>
    <property type="match status" value="1"/>
</dbReference>
<dbReference type="PRINTS" id="PR00301">
    <property type="entry name" value="HEATSHOCK70"/>
</dbReference>
<dbReference type="Gene3D" id="3.90.640.10">
    <property type="entry name" value="Actin, Chain A, domain 4"/>
    <property type="match status" value="1"/>
</dbReference>